<proteinExistence type="predicted"/>
<dbReference type="EMBL" id="JBEPNW010000002">
    <property type="protein sequence ID" value="MET3863124.1"/>
    <property type="molecule type" value="Genomic_DNA"/>
</dbReference>
<dbReference type="RefSeq" id="WP_209650082.1">
    <property type="nucleotide sequence ID" value="NZ_JBEPNV010000001.1"/>
</dbReference>
<sequence>MDLRKAVEQEMRDCALAAFEVMLGRAPEGETTLALHAALPSAAEIVRTIGKSNEFLKRLNNNVLSHYNTTLNAPEIIGRHAKNNLKPNAQFLTNFLGVKVDPKVNPQILAGQGGKVEQPPLVANWHADIAEWASVLRAIELAQGTFTMAELGCGWGCWMTNAGVAARDAGLDIHVIGVEGDETYVRFAQETLANNDIPPSRYTIHRGVAAATSGIALFPRQANPGDHYGLEPVFGASEAERDKAVAAGTHDALPMVPMDRVVAEHRQLDLLHIDIQGGEYDLVSSCLDVLNERVAYMMIGTHSRQIEGQLMQTLLSAGWILEMERPAVLRLNESAPFTYIDGVQGWRNVRLNPHKTQ</sequence>
<reference evidence="1 2" key="1">
    <citation type="submission" date="2024-06" db="EMBL/GenBank/DDBJ databases">
        <title>Genomics of switchgrass bacterial isolates.</title>
        <authorList>
            <person name="Shade A."/>
        </authorList>
    </citation>
    <scope>NUCLEOTIDE SEQUENCE [LARGE SCALE GENOMIC DNA]</scope>
    <source>
        <strain evidence="1 2">PvP084</strain>
    </source>
</reference>
<dbReference type="SUPFAM" id="SSF53335">
    <property type="entry name" value="S-adenosyl-L-methionine-dependent methyltransferases"/>
    <property type="match status" value="1"/>
</dbReference>
<evidence type="ECO:0000313" key="1">
    <source>
        <dbReference type="EMBL" id="MET3863124.1"/>
    </source>
</evidence>
<keyword evidence="2" id="KW-1185">Reference proteome</keyword>
<name>A0ABV2N9F8_9HYPH</name>
<protein>
    <recommendedName>
        <fullName evidence="3">FkbM family methyltransferase</fullName>
    </recommendedName>
</protein>
<evidence type="ECO:0000313" key="2">
    <source>
        <dbReference type="Proteomes" id="UP001549119"/>
    </source>
</evidence>
<organism evidence="1 2">
    <name type="scientific">Methylobacterium radiotolerans</name>
    <dbReference type="NCBI Taxonomy" id="31998"/>
    <lineage>
        <taxon>Bacteria</taxon>
        <taxon>Pseudomonadati</taxon>
        <taxon>Pseudomonadota</taxon>
        <taxon>Alphaproteobacteria</taxon>
        <taxon>Hyphomicrobiales</taxon>
        <taxon>Methylobacteriaceae</taxon>
        <taxon>Methylobacterium</taxon>
    </lineage>
</organism>
<evidence type="ECO:0008006" key="3">
    <source>
        <dbReference type="Google" id="ProtNLM"/>
    </source>
</evidence>
<gene>
    <name evidence="1" type="ORF">ABIC20_000433</name>
</gene>
<comment type="caution">
    <text evidence="1">The sequence shown here is derived from an EMBL/GenBank/DDBJ whole genome shotgun (WGS) entry which is preliminary data.</text>
</comment>
<dbReference type="Proteomes" id="UP001549119">
    <property type="component" value="Unassembled WGS sequence"/>
</dbReference>
<dbReference type="InterPro" id="IPR029063">
    <property type="entry name" value="SAM-dependent_MTases_sf"/>
</dbReference>
<dbReference type="Gene3D" id="3.40.50.150">
    <property type="entry name" value="Vaccinia Virus protein VP39"/>
    <property type="match status" value="1"/>
</dbReference>
<accession>A0ABV2N9F8</accession>